<name>A0AAW2QQL8_9LAMI</name>
<protein>
    <submittedName>
        <fullName evidence="1">Uncharacterized protein</fullName>
    </submittedName>
</protein>
<dbReference type="EMBL" id="JACGWK010000002">
    <property type="protein sequence ID" value="KAL0370160.1"/>
    <property type="molecule type" value="Genomic_DNA"/>
</dbReference>
<comment type="caution">
    <text evidence="1">The sequence shown here is derived from an EMBL/GenBank/DDBJ whole genome shotgun (WGS) entry which is preliminary data.</text>
</comment>
<organism evidence="1">
    <name type="scientific">Sesamum angustifolium</name>
    <dbReference type="NCBI Taxonomy" id="2727405"/>
    <lineage>
        <taxon>Eukaryota</taxon>
        <taxon>Viridiplantae</taxon>
        <taxon>Streptophyta</taxon>
        <taxon>Embryophyta</taxon>
        <taxon>Tracheophyta</taxon>
        <taxon>Spermatophyta</taxon>
        <taxon>Magnoliopsida</taxon>
        <taxon>eudicotyledons</taxon>
        <taxon>Gunneridae</taxon>
        <taxon>Pentapetalae</taxon>
        <taxon>asterids</taxon>
        <taxon>lamiids</taxon>
        <taxon>Lamiales</taxon>
        <taxon>Pedaliaceae</taxon>
        <taxon>Sesamum</taxon>
    </lineage>
</organism>
<reference evidence="1" key="2">
    <citation type="journal article" date="2024" name="Plant">
        <title>Genomic evolution and insights into agronomic trait innovations of Sesamum species.</title>
        <authorList>
            <person name="Miao H."/>
            <person name="Wang L."/>
            <person name="Qu L."/>
            <person name="Liu H."/>
            <person name="Sun Y."/>
            <person name="Le M."/>
            <person name="Wang Q."/>
            <person name="Wei S."/>
            <person name="Zheng Y."/>
            <person name="Lin W."/>
            <person name="Duan Y."/>
            <person name="Cao H."/>
            <person name="Xiong S."/>
            <person name="Wang X."/>
            <person name="Wei L."/>
            <person name="Li C."/>
            <person name="Ma Q."/>
            <person name="Ju M."/>
            <person name="Zhao R."/>
            <person name="Li G."/>
            <person name="Mu C."/>
            <person name="Tian Q."/>
            <person name="Mei H."/>
            <person name="Zhang T."/>
            <person name="Gao T."/>
            <person name="Zhang H."/>
        </authorList>
    </citation>
    <scope>NUCLEOTIDE SEQUENCE</scope>
    <source>
        <strain evidence="1">G01</strain>
    </source>
</reference>
<gene>
    <name evidence="1" type="ORF">Sangu_0334100</name>
</gene>
<evidence type="ECO:0000313" key="1">
    <source>
        <dbReference type="EMBL" id="KAL0370160.1"/>
    </source>
</evidence>
<sequence length="194" mass="22107">MEIGAARSSRTDFRQTYHEYSYHQSIAQLGNETGAKFEKQTLFSRREMASQGGSVGAFRTRVASLRAAPGMTIELSYYLLSSLNHQREQARCTWPSRMFYSFWYAGCKSELEESVHGRGVKVCVLKSGIRAKCGRRGVGLVTEHQVKRRMALTGGRFHVGLCALLFWHPDNKVHCLHWKLATNFAESRVMRRSL</sequence>
<proteinExistence type="predicted"/>
<dbReference type="AlphaFoldDB" id="A0AAW2QQL8"/>
<reference evidence="1" key="1">
    <citation type="submission" date="2020-06" db="EMBL/GenBank/DDBJ databases">
        <authorList>
            <person name="Li T."/>
            <person name="Hu X."/>
            <person name="Zhang T."/>
            <person name="Song X."/>
            <person name="Zhang H."/>
            <person name="Dai N."/>
            <person name="Sheng W."/>
            <person name="Hou X."/>
            <person name="Wei L."/>
        </authorList>
    </citation>
    <scope>NUCLEOTIDE SEQUENCE</scope>
    <source>
        <strain evidence="1">G01</strain>
        <tissue evidence="1">Leaf</tissue>
    </source>
</reference>
<accession>A0AAW2QQL8</accession>